<dbReference type="EMBL" id="NJBO01000002">
    <property type="protein sequence ID" value="TKJ44006.1"/>
    <property type="molecule type" value="Genomic_DNA"/>
</dbReference>
<dbReference type="Proteomes" id="UP000317778">
    <property type="component" value="Unassembled WGS sequence"/>
</dbReference>
<dbReference type="AlphaFoldDB" id="A0A532V9Z4"/>
<proteinExistence type="predicted"/>
<comment type="caution">
    <text evidence="1">The sequence shown here is derived from an EMBL/GenBank/DDBJ whole genome shotgun (WGS) entry which is preliminary data.</text>
</comment>
<gene>
    <name evidence="1" type="ORF">CEE36_02480</name>
</gene>
<name>A0A532V9Z4_UNCT6</name>
<protein>
    <recommendedName>
        <fullName evidence="3">HEAT repeat domain-containing protein</fullName>
    </recommendedName>
</protein>
<evidence type="ECO:0000313" key="1">
    <source>
        <dbReference type="EMBL" id="TKJ44006.1"/>
    </source>
</evidence>
<organism evidence="1 2">
    <name type="scientific">candidate division TA06 bacterium B3_TA06</name>
    <dbReference type="NCBI Taxonomy" id="2012487"/>
    <lineage>
        <taxon>Bacteria</taxon>
        <taxon>Bacteria division TA06</taxon>
    </lineage>
</organism>
<sequence length="87" mass="10118">MATVVVFGIEVDERCAEYLQLVVKYARSGDSDARQVRRRALKNLGRNHCRRALIYLIDRYAKSGDSDEREVRSMAFEYLEMIDEGEL</sequence>
<evidence type="ECO:0000313" key="2">
    <source>
        <dbReference type="Proteomes" id="UP000317778"/>
    </source>
</evidence>
<accession>A0A532V9Z4</accession>
<evidence type="ECO:0008006" key="3">
    <source>
        <dbReference type="Google" id="ProtNLM"/>
    </source>
</evidence>
<reference evidence="1 2" key="1">
    <citation type="submission" date="2017-06" db="EMBL/GenBank/DDBJ databases">
        <title>Novel microbial phyla capable of carbon fixation and sulfur reduction in deep-sea sediments.</title>
        <authorList>
            <person name="Huang J."/>
            <person name="Baker B."/>
            <person name="Wang Y."/>
        </authorList>
    </citation>
    <scope>NUCLEOTIDE SEQUENCE [LARGE SCALE GENOMIC DNA]</scope>
    <source>
        <strain evidence="1">B3_TA06</strain>
    </source>
</reference>